<feature type="domain" description="Transglutaminase-like" evidence="2">
    <location>
        <begin position="424"/>
        <end position="494"/>
    </location>
</feature>
<proteinExistence type="predicted"/>
<dbReference type="AlphaFoldDB" id="A0A7Z9E166"/>
<comment type="caution">
    <text evidence="3">The sequence shown here is derived from an EMBL/GenBank/DDBJ whole genome shotgun (WGS) entry which is preliminary data.</text>
</comment>
<feature type="transmembrane region" description="Helical" evidence="1">
    <location>
        <begin position="52"/>
        <end position="70"/>
    </location>
</feature>
<dbReference type="PANTHER" id="PTHR42736">
    <property type="entry name" value="PROTEIN-GLUTAMINE GAMMA-GLUTAMYLTRANSFERASE"/>
    <property type="match status" value="1"/>
</dbReference>
<dbReference type="InterPro" id="IPR038765">
    <property type="entry name" value="Papain-like_cys_pep_sf"/>
</dbReference>
<sequence length="663" mass="75688">MKTPALLLGATLIFWGWQTGLLIFALPMALILEGYRWIQWRWDVSSEDIKNIEIFCLIVVVLVTILLIISNRSIQFIYTLLQWLPILFFPLVVTQTYSVSDPINIHKLSFLLNAFSSSKNSEGFYLNLTYPYFILCLISTSAANLQDLSFYVGMFILVAIPLFSGRSKRFSPLIWAGLMIGVGTLGMIGFIGLHRLHLTFEQAVIEQLSGLSSQDADPFQRRTAMGDIGVLKRSNNIFFRVATEDKKNTPILLRQSTYNKYNLSTWLVTNSQFQPIQPAQNLTTWLLTKPHINYSQITISGQLQDGKGLLKLPNGAFQVNQLPVLSLEKNQYGTVKIEGKPDLISYQILFNSSINLDSYPTEADLQIPNAEKSAIAQIVKELDLKGKPPQEILKRVKDFFDNNFNYSLQLLGTDLETTPLSTFLLKNRSGHCEYFATATTLLLREVGIPARYAIGFSVSEFSPLENQFIVRGRDSHAWTLVYLDGVWQNFDTTPAGWSAFEDAAAPKWELITDIWSFLGFQLTLFLQSIPSKNLLKYGGLLMIPVLLIVGFQAKKRVHRFKSKKIRSQPILPNPKPGTDSEFYRIEKSLNDLGFFRHPSESLKSWMKRLKRESPQNPLMNDLSSMVELHYRYRFDPEGINQAEKQKLNKMIESWLNIYQKLDQ</sequence>
<keyword evidence="1" id="KW-0472">Membrane</keyword>
<feature type="transmembrane region" description="Helical" evidence="1">
    <location>
        <begin position="172"/>
        <end position="193"/>
    </location>
</feature>
<evidence type="ECO:0000313" key="4">
    <source>
        <dbReference type="Proteomes" id="UP000182190"/>
    </source>
</evidence>
<keyword evidence="1" id="KW-1133">Transmembrane helix</keyword>
<dbReference type="SMART" id="SM00460">
    <property type="entry name" value="TGc"/>
    <property type="match status" value="1"/>
</dbReference>
<feature type="transmembrane region" description="Helical" evidence="1">
    <location>
        <begin position="76"/>
        <end position="97"/>
    </location>
</feature>
<feature type="transmembrane region" description="Helical" evidence="1">
    <location>
        <begin position="12"/>
        <end position="32"/>
    </location>
</feature>
<keyword evidence="4" id="KW-1185">Reference proteome</keyword>
<feature type="transmembrane region" description="Helical" evidence="1">
    <location>
        <begin position="124"/>
        <end position="142"/>
    </location>
</feature>
<keyword evidence="1" id="KW-0812">Transmembrane</keyword>
<dbReference type="SUPFAM" id="SSF54001">
    <property type="entry name" value="Cysteine proteinases"/>
    <property type="match status" value="1"/>
</dbReference>
<dbReference type="InterPro" id="IPR002931">
    <property type="entry name" value="Transglutaminase-like"/>
</dbReference>
<dbReference type="EMBL" id="CZCS02000208">
    <property type="protein sequence ID" value="VXD22460.1"/>
    <property type="molecule type" value="Genomic_DNA"/>
</dbReference>
<evidence type="ECO:0000259" key="2">
    <source>
        <dbReference type="SMART" id="SM00460"/>
    </source>
</evidence>
<evidence type="ECO:0000313" key="3">
    <source>
        <dbReference type="EMBL" id="VXD22460.1"/>
    </source>
</evidence>
<dbReference type="Pfam" id="PF01841">
    <property type="entry name" value="Transglut_core"/>
    <property type="match status" value="1"/>
</dbReference>
<reference evidence="3" key="1">
    <citation type="submission" date="2019-10" db="EMBL/GenBank/DDBJ databases">
        <authorList>
            <consortium name="Genoscope - CEA"/>
            <person name="William W."/>
        </authorList>
    </citation>
    <scope>NUCLEOTIDE SEQUENCE [LARGE SCALE GENOMIC DNA]</scope>
    <source>
        <strain evidence="3">BBR_PRJEB10994</strain>
    </source>
</reference>
<dbReference type="InterPro" id="IPR052901">
    <property type="entry name" value="Bact_TGase-like"/>
</dbReference>
<gene>
    <name evidence="3" type="ORF">PL9631_660059</name>
</gene>
<evidence type="ECO:0000256" key="1">
    <source>
        <dbReference type="SAM" id="Phobius"/>
    </source>
</evidence>
<dbReference type="Proteomes" id="UP000182190">
    <property type="component" value="Unassembled WGS sequence"/>
</dbReference>
<name>A0A7Z9E166_9CYAN</name>
<dbReference type="Gene3D" id="3.10.620.30">
    <property type="match status" value="1"/>
</dbReference>
<dbReference type="PANTHER" id="PTHR42736:SF1">
    <property type="entry name" value="PROTEIN-GLUTAMINE GAMMA-GLUTAMYLTRANSFERASE"/>
    <property type="match status" value="1"/>
</dbReference>
<accession>A0A7Z9E166</accession>
<protein>
    <submittedName>
        <fullName evidence="3">Transglutaminase domain-containing protein</fullName>
    </submittedName>
</protein>
<feature type="transmembrane region" description="Helical" evidence="1">
    <location>
        <begin position="148"/>
        <end position="165"/>
    </location>
</feature>
<dbReference type="RefSeq" id="WP_083620615.1">
    <property type="nucleotide sequence ID" value="NZ_LR735015.1"/>
</dbReference>
<dbReference type="OrthoDB" id="9804872at2"/>
<organism evidence="3 4">
    <name type="scientific">Planktothrix paucivesiculata PCC 9631</name>
    <dbReference type="NCBI Taxonomy" id="671071"/>
    <lineage>
        <taxon>Bacteria</taxon>
        <taxon>Bacillati</taxon>
        <taxon>Cyanobacteriota</taxon>
        <taxon>Cyanophyceae</taxon>
        <taxon>Oscillatoriophycideae</taxon>
        <taxon>Oscillatoriales</taxon>
        <taxon>Microcoleaceae</taxon>
        <taxon>Planktothrix</taxon>
    </lineage>
</organism>